<reference evidence="2 3" key="1">
    <citation type="journal article" date="2014" name="Agronomy (Basel)">
        <title>A Draft Genome Sequence for Ensete ventricosum, the Drought-Tolerant Tree Against Hunger.</title>
        <authorList>
            <person name="Harrison J."/>
            <person name="Moore K.A."/>
            <person name="Paszkiewicz K."/>
            <person name="Jones T."/>
            <person name="Grant M."/>
            <person name="Ambacheew D."/>
            <person name="Muzemil S."/>
            <person name="Studholme D.J."/>
        </authorList>
    </citation>
    <scope>NUCLEOTIDE SEQUENCE [LARGE SCALE GENOMIC DNA]</scope>
</reference>
<proteinExistence type="predicted"/>
<comment type="caution">
    <text evidence="2">The sequence shown here is derived from an EMBL/GenBank/DDBJ whole genome shotgun (WGS) entry which is preliminary data.</text>
</comment>
<feature type="compositionally biased region" description="Basic and acidic residues" evidence="1">
    <location>
        <begin position="69"/>
        <end position="80"/>
    </location>
</feature>
<feature type="region of interest" description="Disordered" evidence="1">
    <location>
        <begin position="61"/>
        <end position="80"/>
    </location>
</feature>
<feature type="region of interest" description="Disordered" evidence="1">
    <location>
        <begin position="1"/>
        <end position="20"/>
    </location>
</feature>
<evidence type="ECO:0000256" key="1">
    <source>
        <dbReference type="SAM" id="MobiDB-lite"/>
    </source>
</evidence>
<gene>
    <name evidence="2" type="ORF">B296_00003886</name>
</gene>
<evidence type="ECO:0000313" key="3">
    <source>
        <dbReference type="Proteomes" id="UP000287651"/>
    </source>
</evidence>
<dbReference type="AlphaFoldDB" id="A0A426YHH3"/>
<accession>A0A426YHH3</accession>
<evidence type="ECO:0000313" key="2">
    <source>
        <dbReference type="EMBL" id="RRT51126.1"/>
    </source>
</evidence>
<sequence length="80" mass="9077">MLPPPPLRRRRLPLPAGSRPAKGQLPLLTVALVTGGSPLRASHWGHPLWALHYKRLCPRASRSRPPLVGREENRRQWPKL</sequence>
<organism evidence="2 3">
    <name type="scientific">Ensete ventricosum</name>
    <name type="common">Abyssinian banana</name>
    <name type="synonym">Musa ensete</name>
    <dbReference type="NCBI Taxonomy" id="4639"/>
    <lineage>
        <taxon>Eukaryota</taxon>
        <taxon>Viridiplantae</taxon>
        <taxon>Streptophyta</taxon>
        <taxon>Embryophyta</taxon>
        <taxon>Tracheophyta</taxon>
        <taxon>Spermatophyta</taxon>
        <taxon>Magnoliopsida</taxon>
        <taxon>Liliopsida</taxon>
        <taxon>Zingiberales</taxon>
        <taxon>Musaceae</taxon>
        <taxon>Ensete</taxon>
    </lineage>
</organism>
<dbReference type="EMBL" id="AMZH03012385">
    <property type="protein sequence ID" value="RRT51126.1"/>
    <property type="molecule type" value="Genomic_DNA"/>
</dbReference>
<dbReference type="Proteomes" id="UP000287651">
    <property type="component" value="Unassembled WGS sequence"/>
</dbReference>
<protein>
    <submittedName>
        <fullName evidence="2">Uncharacterized protein</fullName>
    </submittedName>
</protein>
<name>A0A426YHH3_ENSVE</name>